<evidence type="ECO:0000313" key="8">
    <source>
        <dbReference type="EMBL" id="CCF75571.1"/>
    </source>
</evidence>
<accession>I7ISE0</accession>
<dbReference type="OrthoDB" id="1716531at2759"/>
<sequence>MNSNFDGFLTKIPIVTLYFTVTLIFTTALVSFRALNPKYIILNWLFVYKNRHIWRIFTNYFFIGSFSINWIMSLVVFVQFSTSLEHNMAFARSKGSYLYFLFLQMVTISTLSLLFYWPIGYPILFESLHFSIVYYWSKLEKMTPISIYFIRVSGYQLPILMCLFHLLTGGSILNDVMGLLAGHLYYYIRDLIPNGSNISIIKTPQLFDKIVTKMDEFISYLMSESRHNGINQGGFRGRGVTLNS</sequence>
<dbReference type="AlphaFoldDB" id="I7ISE0"/>
<proteinExistence type="inferred from homology"/>
<evidence type="ECO:0000256" key="6">
    <source>
        <dbReference type="ARBA" id="ARBA00023136"/>
    </source>
</evidence>
<dbReference type="PANTHER" id="PTHR11009">
    <property type="entry name" value="DER1-LIKE PROTEIN, DERLIN"/>
    <property type="match status" value="1"/>
</dbReference>
<keyword evidence="3 7" id="KW-0812">Transmembrane</keyword>
<feature type="transmembrane region" description="Helical" evidence="7">
    <location>
        <begin position="56"/>
        <end position="77"/>
    </location>
</feature>
<evidence type="ECO:0000256" key="2">
    <source>
        <dbReference type="ARBA" id="ARBA00008917"/>
    </source>
</evidence>
<dbReference type="Pfam" id="PF04511">
    <property type="entry name" value="DER1"/>
    <property type="match status" value="1"/>
</dbReference>
<comment type="similarity">
    <text evidence="2 7">Belongs to the derlin family.</text>
</comment>
<protein>
    <recommendedName>
        <fullName evidence="7">Derlin</fullName>
    </recommendedName>
</protein>
<feature type="transmembrane region" description="Helical" evidence="7">
    <location>
        <begin position="97"/>
        <end position="124"/>
    </location>
</feature>
<feature type="transmembrane region" description="Helical" evidence="7">
    <location>
        <begin position="145"/>
        <end position="166"/>
    </location>
</feature>
<evidence type="ECO:0000256" key="7">
    <source>
        <dbReference type="RuleBase" id="RU363059"/>
    </source>
</evidence>
<evidence type="ECO:0000313" key="9">
    <source>
        <dbReference type="Proteomes" id="UP000002899"/>
    </source>
</evidence>
<reference evidence="8 9" key="2">
    <citation type="journal article" date="2013" name="PLoS ONE">
        <title>Whole genome mapping and re-organization of the nuclear and mitochondrial genomes of Babesia microti isolates.</title>
        <authorList>
            <person name="Cornillot E."/>
            <person name="Dassouli A."/>
            <person name="Garg A."/>
            <person name="Pachikara N."/>
            <person name="Randazzo S."/>
            <person name="Depoix D."/>
            <person name="Carcy B."/>
            <person name="Delbecq S."/>
            <person name="Frutos R."/>
            <person name="Silva J.C."/>
            <person name="Sutton R."/>
            <person name="Krause P.J."/>
            <person name="Mamoun C.B."/>
        </authorList>
    </citation>
    <scope>NUCLEOTIDE SEQUENCE [LARGE SCALE GENOMIC DNA]</scope>
    <source>
        <strain evidence="8 9">RI</strain>
    </source>
</reference>
<dbReference type="KEGG" id="bmic:BmR1_04g06880"/>
<dbReference type="EMBL" id="LN871599">
    <property type="protein sequence ID" value="CCF75571.1"/>
    <property type="molecule type" value="Genomic_DNA"/>
</dbReference>
<organism evidence="8 9">
    <name type="scientific">Babesia microti (strain RI)</name>
    <dbReference type="NCBI Taxonomy" id="1133968"/>
    <lineage>
        <taxon>Eukaryota</taxon>
        <taxon>Sar</taxon>
        <taxon>Alveolata</taxon>
        <taxon>Apicomplexa</taxon>
        <taxon>Aconoidasida</taxon>
        <taxon>Piroplasmida</taxon>
        <taxon>Babesiidae</taxon>
        <taxon>Babesia</taxon>
    </lineage>
</organism>
<comment type="subcellular location">
    <subcellularLocation>
        <location evidence="1 7">Endoplasmic reticulum membrane</location>
        <topology evidence="1 7">Multi-pass membrane protein</topology>
    </subcellularLocation>
</comment>
<keyword evidence="9" id="KW-1185">Reference proteome</keyword>
<keyword evidence="5 7" id="KW-1133">Transmembrane helix</keyword>
<dbReference type="Proteomes" id="UP000002899">
    <property type="component" value="Chromosome IV"/>
</dbReference>
<dbReference type="GO" id="GO:0005789">
    <property type="term" value="C:endoplasmic reticulum membrane"/>
    <property type="evidence" value="ECO:0007669"/>
    <property type="project" value="UniProtKB-SubCell"/>
</dbReference>
<dbReference type="GeneID" id="24426023"/>
<reference evidence="8 9" key="3">
    <citation type="journal article" date="2016" name="Sci. Rep.">
        <title>Genome-wide diversity and gene expression profiling of Babesia microti isolates identify polymorphic genes that mediate host-pathogen interactions.</title>
        <authorList>
            <person name="Silva J.C."/>
            <person name="Cornillot E."/>
            <person name="McCracken C."/>
            <person name="Usmani-Brown S."/>
            <person name="Dwivedi A."/>
            <person name="Ifeonu O.O."/>
            <person name="Crabtree J."/>
            <person name="Gotia H.T."/>
            <person name="Virji A.Z."/>
            <person name="Reynes C."/>
            <person name="Colinge J."/>
            <person name="Kumar V."/>
            <person name="Lawres L."/>
            <person name="Pazzi J.E."/>
            <person name="Pablo J.V."/>
            <person name="Hung C."/>
            <person name="Brancato J."/>
            <person name="Kumari P."/>
            <person name="Orvis J."/>
            <person name="Tretina K."/>
            <person name="Chibucos M."/>
            <person name="Ott S."/>
            <person name="Sadzewicz L."/>
            <person name="Sengamalay N."/>
            <person name="Shetty A.C."/>
            <person name="Su Q."/>
            <person name="Tallon L."/>
            <person name="Fraser C.M."/>
            <person name="Frutos R."/>
            <person name="Molina D.M."/>
            <person name="Krause P.J."/>
            <person name="Ben Mamoun C."/>
        </authorList>
    </citation>
    <scope>NUCLEOTIDE SEQUENCE [LARGE SCALE GENOMIC DNA]</scope>
    <source>
        <strain evidence="8 9">RI</strain>
    </source>
</reference>
<dbReference type="InterPro" id="IPR007599">
    <property type="entry name" value="DER1"/>
</dbReference>
<reference evidence="8 9" key="1">
    <citation type="journal article" date="2012" name="Nucleic Acids Res.">
        <title>Sequencing of the smallest Apicomplexan genome from the human pathogen Babesia microti.</title>
        <authorList>
            <person name="Cornillot E."/>
            <person name="Hadj-Kaddour K."/>
            <person name="Dassouli A."/>
            <person name="Noel B."/>
            <person name="Ranwez V."/>
            <person name="Vacherie B."/>
            <person name="Augagneur Y."/>
            <person name="Bres V."/>
            <person name="Duclos A."/>
            <person name="Randazzo S."/>
            <person name="Carcy B."/>
            <person name="Debierre-Grockiego F."/>
            <person name="Delbecq S."/>
            <person name="Moubri-Menage K."/>
            <person name="Shams-Eldin H."/>
            <person name="Usmani-Brown S."/>
            <person name="Bringaud F."/>
            <person name="Wincker P."/>
            <person name="Vivares C.P."/>
            <person name="Schwarz R.T."/>
            <person name="Schetters T.P."/>
            <person name="Krause P.J."/>
            <person name="Gorenflot A."/>
            <person name="Berry V."/>
            <person name="Barbe V."/>
            <person name="Ben Mamoun C."/>
        </authorList>
    </citation>
    <scope>NUCLEOTIDE SEQUENCE [LARGE SCALE GENOMIC DNA]</scope>
    <source>
        <strain evidence="8 9">RI</strain>
    </source>
</reference>
<name>I7ISE0_BABMR</name>
<evidence type="ECO:0000256" key="3">
    <source>
        <dbReference type="ARBA" id="ARBA00022692"/>
    </source>
</evidence>
<comment type="function">
    <text evidence="7">May be involved in the degradation of misfolded endoplasmic reticulum (ER) luminal proteins.</text>
</comment>
<keyword evidence="4 7" id="KW-0256">Endoplasmic reticulum</keyword>
<evidence type="ECO:0000256" key="4">
    <source>
        <dbReference type="ARBA" id="ARBA00022824"/>
    </source>
</evidence>
<dbReference type="VEuPathDB" id="PiroplasmaDB:BmR1_04g06880"/>
<feature type="transmembrane region" description="Helical" evidence="7">
    <location>
        <begin position="12"/>
        <end position="35"/>
    </location>
</feature>
<evidence type="ECO:0000256" key="1">
    <source>
        <dbReference type="ARBA" id="ARBA00004477"/>
    </source>
</evidence>
<evidence type="ECO:0000256" key="5">
    <source>
        <dbReference type="ARBA" id="ARBA00022989"/>
    </source>
</evidence>
<dbReference type="InterPro" id="IPR035952">
    <property type="entry name" value="Rhomboid-like_sf"/>
</dbReference>
<keyword evidence="6 7" id="KW-0472">Membrane</keyword>
<gene>
    <name evidence="8" type="ORF">BmR1_04g06880</name>
</gene>
<dbReference type="GO" id="GO:0006950">
    <property type="term" value="P:response to stress"/>
    <property type="evidence" value="ECO:0007669"/>
    <property type="project" value="UniProtKB-ARBA"/>
</dbReference>
<dbReference type="RefSeq" id="XP_012649979.1">
    <property type="nucleotide sequence ID" value="XM_012794525.1"/>
</dbReference>
<dbReference type="SUPFAM" id="SSF144091">
    <property type="entry name" value="Rhomboid-like"/>
    <property type="match status" value="1"/>
</dbReference>